<feature type="coiled-coil region" evidence="1">
    <location>
        <begin position="475"/>
        <end position="502"/>
    </location>
</feature>
<evidence type="ECO:0000313" key="3">
    <source>
        <dbReference type="EMBL" id="CBZ25109.1"/>
    </source>
</evidence>
<feature type="compositionally biased region" description="Low complexity" evidence="2">
    <location>
        <begin position="1470"/>
        <end position="1489"/>
    </location>
</feature>
<feature type="compositionally biased region" description="Basic and acidic residues" evidence="2">
    <location>
        <begin position="638"/>
        <end position="653"/>
    </location>
</feature>
<feature type="region of interest" description="Disordered" evidence="2">
    <location>
        <begin position="1947"/>
        <end position="1966"/>
    </location>
</feature>
<accession>E9AQ90</accession>
<name>E9AQ90_LEIMU</name>
<dbReference type="OMA" id="CAIRYAN"/>
<feature type="compositionally biased region" description="Polar residues" evidence="2">
    <location>
        <begin position="1519"/>
        <end position="1534"/>
    </location>
</feature>
<feature type="region of interest" description="Disordered" evidence="2">
    <location>
        <begin position="397"/>
        <end position="463"/>
    </location>
</feature>
<sequence>MHVSPRQRPKPEASQPLNASPPLSSSSSEPAAVRLYDLDTVFLSKTVVSLTDVFTHSTDGPFDLSPLCAPQQRPQQAAATTASPPYPDGAHSSSSTSGATPAHMCTTSLPFSGGSAPFTSSSSKLAAWRASTRAAALRPKAVARGADGQWRTVSADRGASTSSASAAVCSTPPPQETHARMLLVPLDTYHFLLTYRDVDVAGQLRGSCDKRTAMATVERLSAASPGRRPPRSSICVVRRLEGEQRGATKASSAATAALAGAASTTRPTLSRIAHGLPLDAFDGWVRDYTAYGLSCNEAVLRAVWEDKTRERTEGGSAMPAGAVVEVGESTPPRRESAGGGGSGEERRVAGGGNSRCDNVGGVHIGVPCASSGAEATVDGAAALAPQLCDAPAVLTPTGGAASEEGKDAAPFASSAAERAAMVSPSLDRLHCSSTTSSSSTTTSTPSPPTERSEEGGKVGGGVSTTVSVSLASTAAQQQQQKYVLWEEERQRTQRAAAQLRHRFLVSDSAQHAIWALEVGLPAMEVRAVSPAEFYALEVEESDEEEVPAAARHGEDDGNDGDHDASATRCAAETREDPVAAPPPGVTLPRKKTTSAIMHGRAAASGHRESVKGASGTDASRPRSPSPADPLLTTDTDEANGRDDSRPDGSDARRCSTSAATHHAGASCSTRRYGRSASSASPSLAMAEAVPTPLMGGARGFVDGHFSVARFNSPGSLCWRIDDEDDDDDDKDVAGCGSESTDAVIDGVAAASPENHGGGGGGRARTRHGRVDPISHFHRRRRCTVLFISDMGNCAIRYANFYNRLVRTITGVDGVPGYRDGSCASSLLRGATALAWCSAGLLFTDGANNVVRLITNICKRRPKGRERGSGESTAGKDAGIPLAHSATRATVSEMQRPGELEVHHETPTATEQPRRVGDKPAGDSLDTRLPTATESQDGALQERPPAAPSSTWKRDGPAAAMPRVWTLAGRAKNTDVDPHTHADAHLASYVDCAVPSRACFGYISDMALWTDETGDTQVLLVDQTHHALRILDAHGGVSTYVGPLDYEVTSMASPSTTNTPAADSLPPGLVFPCCLTVGALIKERSPALLSAATTTAAATMITPQPYLCSSSPLLFTASAITGAVSVLLPISQRSAQTPWNVQENQHRLKVTETREGEVKSNGDSDVASIFATIRGALELGVATEGRRIIGEATTPSLKHVVVGWAADEADSDGAESARAARRLSRVASAQQALQYLRLRFPWLLPPSVPQLSTRLVAGCACHVSGKRRSAAAAAPAAARNAVGLPCHTGSSSQGAGAISGVLPNGAKRERGGVAAATSTAQQRRLLLFQSPPRHPPIMTPRCPSAEKDAAVAAAAKELGTLLLEPALLSATPPRMVEVLDPHPDGVGGDGAAAGDPQALDASPSSPSRALSPRRSDTDPNIEEGEGGARRCNTSSNPLQPEDKEEGEQKADGGDAGGGRAAAKWLAPPLKSVSRSPSGSRSRGQQQQQPVDLATSPSVPPSLTYAGRFEEWTPEQRQQRLRSTQEIPISTTSVRTSPCGMPCALHKQQHQQQQQGAEDNDSPSQWCQSAARESPPLSSPISSSRPRGERAASPNNLSGRGSPPLTPRAMVAHQLMQRRRTSRSSTAPHAASIEGGARGSSQCKKAAVAEVHDDNISPLSQAPQQPEGLQGGAATVEPLAMPAVPDRHLLQSYCAGRQLHEAYDAAVRRLFRVYSYLATKIVTTATTASAAPLAAGANGGADPRIAAVGNRRGRAPSPWATHRPHQVEQYTMSFAAFFRFVVLTGYADYLAEVAVAAVTAVATGAPVKDSADDRAAARASSASSLVSLLCRLSQVQQRRGGSSGSAGTRRWSSASASPPTAPPGAAAALASSSSHSRHPTPSNVLVVPLAATDARAIAAVLYACGVRQKGYHTVTQMDFQRFRRAALLLYTWTRTATCAEAATKSATADNDVVQSEGRSAHRKPGRRSDTDAAAFAYVDNVPSLDALTSEEVVVAYTAVYERAVRCIPALAMSFAPDGTNREEADHDVAEACDKARQRSDVLRQDRPMNSMRASDRAPSQLMAVGTGSPGATTSHLSSFEDAMGGSHWGGGGGVGGKAVGVDEAVTPPVSPIATAGAADDFSCLALDGGDSARSPKGVAKGTPSAAQSSDDAAILFPPCGLTPHETLALDELLRLLQRNESTLRQLFEAYSVPITVHRSPQYEAPSSAAAAAATSSPSSLLTSSPELSLVLGDGGMAVARQPRHTSGKSLASKSVDGSPEASRHLVVAHRNRQSAARARTTSSAMAAAATAVTPPDVVHGSTALSGVSARQQDVSWKVQQLYTMSAVDNKEAYERTSSVLHVIPFKLFVDLWRTLDVFPSLMRTGAMQQAFFDALTTPLLRGVTSSPGKATGALLQEQGQSPLPSYTPSDALPDRRTVELLCAHGGLPYACFVESFVRVALTVFSHTVDRIAYPTATAKTAGLMQWCNKQVTLGLVARRVQQQLRVPVNGGHGASTRASMAPSAAAAASTSVSCATRAAGIFPDQLRLFRLPTAPKSSAAPPETG</sequence>
<feature type="compositionally biased region" description="Low complexity" evidence="2">
    <location>
        <begin position="408"/>
        <end position="423"/>
    </location>
</feature>
<feature type="compositionally biased region" description="Low complexity" evidence="2">
    <location>
        <begin position="13"/>
        <end position="30"/>
    </location>
</feature>
<dbReference type="GeneID" id="13449862"/>
<keyword evidence="4" id="KW-1185">Reference proteome</keyword>
<dbReference type="Proteomes" id="UP000007259">
    <property type="component" value="Chromosome 15"/>
</dbReference>
<feature type="compositionally biased region" description="Low complexity" evidence="2">
    <location>
        <begin position="654"/>
        <end position="682"/>
    </location>
</feature>
<feature type="region of interest" description="Disordered" evidence="2">
    <location>
        <begin position="538"/>
        <end position="682"/>
    </location>
</feature>
<reference evidence="3 4" key="1">
    <citation type="journal article" date="2011" name="Genome Res.">
        <title>Chromosome and gene copy number variation allow major structural change between species and strains of Leishmania.</title>
        <authorList>
            <person name="Rogers M.B."/>
            <person name="Hilley J.D."/>
            <person name="Dickens N.J."/>
            <person name="Wilkes J."/>
            <person name="Bates P.A."/>
            <person name="Depledge D.P."/>
            <person name="Harris D."/>
            <person name="Her Y."/>
            <person name="Herzyk P."/>
            <person name="Imamura H."/>
            <person name="Otto T.D."/>
            <person name="Sanders M."/>
            <person name="Seeger K."/>
            <person name="Dujardin J.C."/>
            <person name="Berriman M."/>
            <person name="Smith D.F."/>
            <person name="Hertz-Fowler C."/>
            <person name="Mottram J.C."/>
        </authorList>
    </citation>
    <scope>NUCLEOTIDE SEQUENCE [LARGE SCALE GENOMIC DNA]</scope>
    <source>
        <strain evidence="3 4">MHOM/GT/2001/U1103</strain>
    </source>
</reference>
<gene>
    <name evidence="3" type="ORF">LMXM_15_0910</name>
</gene>
<feature type="compositionally biased region" description="Low complexity" evidence="2">
    <location>
        <begin position="432"/>
        <end position="444"/>
    </location>
</feature>
<protein>
    <submittedName>
        <fullName evidence="3">Uncharacterized protein</fullName>
    </submittedName>
</protein>
<feature type="region of interest" description="Disordered" evidence="2">
    <location>
        <begin position="65"/>
        <end position="101"/>
    </location>
</feature>
<dbReference type="PhylomeDB" id="E9AQ90"/>
<feature type="compositionally biased region" description="Low complexity" evidence="2">
    <location>
        <begin position="1391"/>
        <end position="1411"/>
    </location>
</feature>
<feature type="region of interest" description="Disordered" evidence="2">
    <location>
        <begin position="1"/>
        <end position="30"/>
    </location>
</feature>
<organism evidence="3 4">
    <name type="scientific">Leishmania mexicana (strain MHOM/GT/2001/U1103)</name>
    <dbReference type="NCBI Taxonomy" id="929439"/>
    <lineage>
        <taxon>Eukaryota</taxon>
        <taxon>Discoba</taxon>
        <taxon>Euglenozoa</taxon>
        <taxon>Kinetoplastea</taxon>
        <taxon>Metakinetoplastina</taxon>
        <taxon>Trypanosomatida</taxon>
        <taxon>Trypanosomatidae</taxon>
        <taxon>Leishmaniinae</taxon>
        <taxon>Leishmania</taxon>
    </lineage>
</organism>
<feature type="region of interest" description="Disordered" evidence="2">
    <location>
        <begin position="328"/>
        <end position="352"/>
    </location>
</feature>
<dbReference type="EMBL" id="FR799568">
    <property type="protein sequence ID" value="CBZ25109.1"/>
    <property type="molecule type" value="Genomic_DNA"/>
</dbReference>
<dbReference type="OrthoDB" id="273823at2759"/>
<feature type="compositionally biased region" description="Low complexity" evidence="2">
    <location>
        <begin position="69"/>
        <end position="101"/>
    </location>
</feature>
<feature type="compositionally biased region" description="Basic and acidic residues" evidence="2">
    <location>
        <begin position="895"/>
        <end position="920"/>
    </location>
</feature>
<dbReference type="RefSeq" id="XP_003873617.1">
    <property type="nucleotide sequence ID" value="XM_003873568.1"/>
</dbReference>
<keyword evidence="1" id="KW-0175">Coiled coil</keyword>
<evidence type="ECO:0000313" key="4">
    <source>
        <dbReference type="Proteomes" id="UP000007259"/>
    </source>
</evidence>
<feature type="compositionally biased region" description="Low complexity" evidence="2">
    <location>
        <begin position="1570"/>
        <end position="1583"/>
    </location>
</feature>
<evidence type="ECO:0000256" key="1">
    <source>
        <dbReference type="SAM" id="Coils"/>
    </source>
</evidence>
<evidence type="ECO:0000256" key="2">
    <source>
        <dbReference type="SAM" id="MobiDB-lite"/>
    </source>
</evidence>
<feature type="region of interest" description="Disordered" evidence="2">
    <location>
        <begin position="2237"/>
        <end position="2260"/>
    </location>
</feature>
<dbReference type="KEGG" id="lmi:LMXM_15_0910"/>
<dbReference type="VEuPathDB" id="TriTrypDB:LmxM.15.0910"/>
<feature type="region of interest" description="Disordered" evidence="2">
    <location>
        <begin position="1375"/>
        <end position="1645"/>
    </location>
</feature>
<feature type="compositionally biased region" description="Basic and acidic residues" evidence="2">
    <location>
        <begin position="551"/>
        <end position="577"/>
    </location>
</feature>
<feature type="region of interest" description="Disordered" evidence="2">
    <location>
        <begin position="861"/>
        <end position="881"/>
    </location>
</feature>
<feature type="region of interest" description="Disordered" evidence="2">
    <location>
        <begin position="749"/>
        <end position="768"/>
    </location>
</feature>
<feature type="region of interest" description="Disordered" evidence="2">
    <location>
        <begin position="893"/>
        <end position="957"/>
    </location>
</feature>
<proteinExistence type="predicted"/>
<feature type="region of interest" description="Disordered" evidence="2">
    <location>
        <begin position="1836"/>
        <end position="1878"/>
    </location>
</feature>